<gene>
    <name evidence="9" type="ORF">H0A72_15555</name>
</gene>
<keyword evidence="2" id="KW-0378">Hydrolase</keyword>
<evidence type="ECO:0000259" key="8">
    <source>
        <dbReference type="SMART" id="SM00833"/>
    </source>
</evidence>
<feature type="region of interest" description="Disordered" evidence="7">
    <location>
        <begin position="207"/>
        <end position="226"/>
    </location>
</feature>
<dbReference type="RefSeq" id="WP_180156967.1">
    <property type="nucleotide sequence ID" value="NZ_JACCEM010000008.1"/>
</dbReference>
<dbReference type="AlphaFoldDB" id="A0A853FXB7"/>
<dbReference type="GO" id="GO:0000166">
    <property type="term" value="F:nucleotide binding"/>
    <property type="evidence" value="ECO:0007669"/>
    <property type="project" value="UniProtKB-KW"/>
</dbReference>
<organism evidence="9 10">
    <name type="scientific">Parapusillimonas granuli</name>
    <dbReference type="NCBI Taxonomy" id="380911"/>
    <lineage>
        <taxon>Bacteria</taxon>
        <taxon>Pseudomonadati</taxon>
        <taxon>Pseudomonadota</taxon>
        <taxon>Betaproteobacteria</taxon>
        <taxon>Burkholderiales</taxon>
        <taxon>Alcaligenaceae</taxon>
        <taxon>Parapusillimonas</taxon>
    </lineage>
</organism>
<accession>A0A853FXB7</accession>
<dbReference type="Pfam" id="PF02492">
    <property type="entry name" value="cobW"/>
    <property type="match status" value="1"/>
</dbReference>
<dbReference type="GO" id="GO:0016787">
    <property type="term" value="F:hydrolase activity"/>
    <property type="evidence" value="ECO:0007669"/>
    <property type="project" value="UniProtKB-KW"/>
</dbReference>
<dbReference type="Gene3D" id="3.40.50.300">
    <property type="entry name" value="P-loop containing nucleotide triphosphate hydrolases"/>
    <property type="match status" value="1"/>
</dbReference>
<dbReference type="InterPro" id="IPR036627">
    <property type="entry name" value="CobW-likC_sf"/>
</dbReference>
<evidence type="ECO:0000256" key="7">
    <source>
        <dbReference type="SAM" id="MobiDB-lite"/>
    </source>
</evidence>
<feature type="compositionally biased region" description="Basic and acidic residues" evidence="7">
    <location>
        <begin position="214"/>
        <end position="226"/>
    </location>
</feature>
<dbReference type="CDD" id="cd03112">
    <property type="entry name" value="CobW-like"/>
    <property type="match status" value="1"/>
</dbReference>
<dbReference type="Gene3D" id="3.30.1220.10">
    <property type="entry name" value="CobW-like, C-terminal domain"/>
    <property type="match status" value="1"/>
</dbReference>
<sequence>MLSTRRAGAEAAVAARIPLIVLGGFLGAGKTTLLNHLLSQADRRVAVMVNDFGPIDVDASLVASHDGETLSLTNGCICCSIGSGLDAALIRVLERKPAPELIVIEASGVSDPGRIAQVGLSDPMLQLEAVVVMADAGRIVAQLDDPLMGDTVARQIRAASLVVMNKADLLGPGEAESVEAELRARYGALPFLRSSFGRVPLERILAHGPGGHAPDGDAHHHEDPDHPFEGGVWSAPGMLNADRLIAALKGLPADVIRVKGRVVTDRHGSAVVQLAGGRVRIEKAPAAAEAPRNELVYIGLRGRGIGAAVSAALDALAAESRAG</sequence>
<dbReference type="InterPro" id="IPR003495">
    <property type="entry name" value="CobW/HypB/UreG_nucleotide-bd"/>
</dbReference>
<dbReference type="PANTHER" id="PTHR13748:SF62">
    <property type="entry name" value="COBW DOMAIN-CONTAINING PROTEIN"/>
    <property type="match status" value="1"/>
</dbReference>
<dbReference type="Pfam" id="PF07683">
    <property type="entry name" value="CobW_C"/>
    <property type="match status" value="1"/>
</dbReference>
<dbReference type="EMBL" id="JACCEM010000008">
    <property type="protein sequence ID" value="NYT50734.1"/>
    <property type="molecule type" value="Genomic_DNA"/>
</dbReference>
<name>A0A853FXB7_9BURK</name>
<dbReference type="SUPFAM" id="SSF90002">
    <property type="entry name" value="Hypothetical protein YjiA, C-terminal domain"/>
    <property type="match status" value="1"/>
</dbReference>
<evidence type="ECO:0000313" key="9">
    <source>
        <dbReference type="EMBL" id="NYT50734.1"/>
    </source>
</evidence>
<evidence type="ECO:0000256" key="2">
    <source>
        <dbReference type="ARBA" id="ARBA00022801"/>
    </source>
</evidence>
<evidence type="ECO:0000256" key="5">
    <source>
        <dbReference type="ARBA" id="ARBA00045658"/>
    </source>
</evidence>
<protein>
    <submittedName>
        <fullName evidence="9">GTP-binding protein</fullName>
    </submittedName>
</protein>
<dbReference type="InterPro" id="IPR027417">
    <property type="entry name" value="P-loop_NTPase"/>
</dbReference>
<dbReference type="InterPro" id="IPR051316">
    <property type="entry name" value="Zinc-reg_GTPase_activator"/>
</dbReference>
<keyword evidence="3" id="KW-0143">Chaperone</keyword>
<evidence type="ECO:0000256" key="6">
    <source>
        <dbReference type="ARBA" id="ARBA00049117"/>
    </source>
</evidence>
<dbReference type="GO" id="GO:0005737">
    <property type="term" value="C:cytoplasm"/>
    <property type="evidence" value="ECO:0007669"/>
    <property type="project" value="TreeGrafter"/>
</dbReference>
<proteinExistence type="inferred from homology"/>
<dbReference type="SMART" id="SM00833">
    <property type="entry name" value="CobW_C"/>
    <property type="match status" value="1"/>
</dbReference>
<comment type="catalytic activity">
    <reaction evidence="6">
        <text>GTP + H2O = GDP + phosphate + H(+)</text>
        <dbReference type="Rhea" id="RHEA:19669"/>
        <dbReference type="ChEBI" id="CHEBI:15377"/>
        <dbReference type="ChEBI" id="CHEBI:15378"/>
        <dbReference type="ChEBI" id="CHEBI:37565"/>
        <dbReference type="ChEBI" id="CHEBI:43474"/>
        <dbReference type="ChEBI" id="CHEBI:58189"/>
    </reaction>
    <physiologicalReaction direction="left-to-right" evidence="6">
        <dbReference type="Rhea" id="RHEA:19670"/>
    </physiologicalReaction>
</comment>
<keyword evidence="10" id="KW-1185">Reference proteome</keyword>
<keyword evidence="1" id="KW-0547">Nucleotide-binding</keyword>
<dbReference type="Proteomes" id="UP000559809">
    <property type="component" value="Unassembled WGS sequence"/>
</dbReference>
<evidence type="ECO:0000256" key="3">
    <source>
        <dbReference type="ARBA" id="ARBA00023186"/>
    </source>
</evidence>
<dbReference type="PANTHER" id="PTHR13748">
    <property type="entry name" value="COBW-RELATED"/>
    <property type="match status" value="1"/>
</dbReference>
<comment type="function">
    <text evidence="5">Zinc chaperone that directly transfers zinc cofactor to target proteins, thereby activating them. Zinc is transferred from the CXCC motif in the GTPase domain to the zinc binding site in target proteins in a process requiring GTP hydrolysis.</text>
</comment>
<comment type="caution">
    <text evidence="9">The sequence shown here is derived from an EMBL/GenBank/DDBJ whole genome shotgun (WGS) entry which is preliminary data.</text>
</comment>
<evidence type="ECO:0000313" key="10">
    <source>
        <dbReference type="Proteomes" id="UP000559809"/>
    </source>
</evidence>
<evidence type="ECO:0000256" key="4">
    <source>
        <dbReference type="ARBA" id="ARBA00034320"/>
    </source>
</evidence>
<evidence type="ECO:0000256" key="1">
    <source>
        <dbReference type="ARBA" id="ARBA00022741"/>
    </source>
</evidence>
<feature type="domain" description="CobW C-terminal" evidence="8">
    <location>
        <begin position="228"/>
        <end position="317"/>
    </location>
</feature>
<reference evidence="9 10" key="1">
    <citation type="submission" date="2020-07" db="EMBL/GenBank/DDBJ databases">
        <title>Taxonomic revisions and descriptions of new bacterial species based on genomic comparisons in the high-G+C-content subgroup of the family Alcaligenaceae.</title>
        <authorList>
            <person name="Szabo A."/>
            <person name="Felfoldi T."/>
        </authorList>
    </citation>
    <scope>NUCLEOTIDE SEQUENCE [LARGE SCALE GENOMIC DNA]</scope>
    <source>
        <strain evidence="9 10">LMG 24012</strain>
    </source>
</reference>
<comment type="similarity">
    <text evidence="4">Belongs to the SIMIBI class G3E GTPase family. ZNG1 subfamily.</text>
</comment>
<dbReference type="InterPro" id="IPR011629">
    <property type="entry name" value="CobW-like_C"/>
</dbReference>
<dbReference type="SUPFAM" id="SSF52540">
    <property type="entry name" value="P-loop containing nucleoside triphosphate hydrolases"/>
    <property type="match status" value="1"/>
</dbReference>